<dbReference type="OrthoDB" id="676979at2759"/>
<dbReference type="InterPro" id="IPR055414">
    <property type="entry name" value="LRR_R13L4/SHOC2-like"/>
</dbReference>
<evidence type="ECO:0000256" key="1">
    <source>
        <dbReference type="ARBA" id="ARBA00022614"/>
    </source>
</evidence>
<keyword evidence="5" id="KW-1185">Reference proteome</keyword>
<dbReference type="SMART" id="SM00369">
    <property type="entry name" value="LRR_TYP"/>
    <property type="match status" value="4"/>
</dbReference>
<name>A0A9Q1FT70_SYNKA</name>
<keyword evidence="1" id="KW-0433">Leucine-rich repeat</keyword>
<sequence>METNPCKAHRNGNYLQETQILLLGDSKQSWINALSLPCTIHITPNKNSTMAKGKKQAKESKGRKITLKVARNALKVTVDGKRRLDLSNMQIATFPKCILKLADVEELDLSRNLLRRIPDTIRRFVNLRWLDLHSNQLEQVPESIGQLQNLLYLNLCNNQLGPGSLPTEIGLLRALRKLNLGLNRIESLPPSVGSLRELQELALFNNMLTSVPLCLSNLPKLGRININCNPLRPTDRSKDLDPIKRARSLYLVQEECLCGICLEKCTERRCWLDKRQSESVPHRKPHFSGLLTPNSVAMQDQALAR</sequence>
<protein>
    <recommendedName>
        <fullName evidence="3">Disease resistance R13L4/SHOC-2-like LRR domain-containing protein</fullName>
    </recommendedName>
</protein>
<dbReference type="GO" id="GO:0005737">
    <property type="term" value="C:cytoplasm"/>
    <property type="evidence" value="ECO:0007669"/>
    <property type="project" value="TreeGrafter"/>
</dbReference>
<evidence type="ECO:0000256" key="2">
    <source>
        <dbReference type="ARBA" id="ARBA00022737"/>
    </source>
</evidence>
<dbReference type="EMBL" id="JAINUF010000004">
    <property type="protein sequence ID" value="KAJ8365446.1"/>
    <property type="molecule type" value="Genomic_DNA"/>
</dbReference>
<dbReference type="PROSITE" id="PS51450">
    <property type="entry name" value="LRR"/>
    <property type="match status" value="2"/>
</dbReference>
<accession>A0A9Q1FT70</accession>
<dbReference type="Gene3D" id="3.80.10.10">
    <property type="entry name" value="Ribonuclease Inhibitor"/>
    <property type="match status" value="1"/>
</dbReference>
<dbReference type="InterPro" id="IPR032675">
    <property type="entry name" value="LRR_dom_sf"/>
</dbReference>
<proteinExistence type="predicted"/>
<dbReference type="InterPro" id="IPR050216">
    <property type="entry name" value="LRR_domain-containing"/>
</dbReference>
<comment type="caution">
    <text evidence="4">The sequence shown here is derived from an EMBL/GenBank/DDBJ whole genome shotgun (WGS) entry which is preliminary data.</text>
</comment>
<evidence type="ECO:0000313" key="5">
    <source>
        <dbReference type="Proteomes" id="UP001152622"/>
    </source>
</evidence>
<feature type="domain" description="Disease resistance R13L4/SHOC-2-like LRR" evidence="3">
    <location>
        <begin position="123"/>
        <end position="250"/>
    </location>
</feature>
<organism evidence="4 5">
    <name type="scientific">Synaphobranchus kaupii</name>
    <name type="common">Kaup's arrowtooth eel</name>
    <dbReference type="NCBI Taxonomy" id="118154"/>
    <lineage>
        <taxon>Eukaryota</taxon>
        <taxon>Metazoa</taxon>
        <taxon>Chordata</taxon>
        <taxon>Craniata</taxon>
        <taxon>Vertebrata</taxon>
        <taxon>Euteleostomi</taxon>
        <taxon>Actinopterygii</taxon>
        <taxon>Neopterygii</taxon>
        <taxon>Teleostei</taxon>
        <taxon>Anguilliformes</taxon>
        <taxon>Synaphobranchidae</taxon>
        <taxon>Synaphobranchus</taxon>
    </lineage>
</organism>
<dbReference type="SUPFAM" id="SSF52058">
    <property type="entry name" value="L domain-like"/>
    <property type="match status" value="1"/>
</dbReference>
<dbReference type="PANTHER" id="PTHR48051">
    <property type="match status" value="1"/>
</dbReference>
<dbReference type="Proteomes" id="UP001152622">
    <property type="component" value="Chromosome 4"/>
</dbReference>
<evidence type="ECO:0000313" key="4">
    <source>
        <dbReference type="EMBL" id="KAJ8365446.1"/>
    </source>
</evidence>
<keyword evidence="2" id="KW-0677">Repeat</keyword>
<reference evidence="4" key="1">
    <citation type="journal article" date="2023" name="Science">
        <title>Genome structures resolve the early diversification of teleost fishes.</title>
        <authorList>
            <person name="Parey E."/>
            <person name="Louis A."/>
            <person name="Montfort J."/>
            <person name="Bouchez O."/>
            <person name="Roques C."/>
            <person name="Iampietro C."/>
            <person name="Lluch J."/>
            <person name="Castinel A."/>
            <person name="Donnadieu C."/>
            <person name="Desvignes T."/>
            <person name="Floi Bucao C."/>
            <person name="Jouanno E."/>
            <person name="Wen M."/>
            <person name="Mejri S."/>
            <person name="Dirks R."/>
            <person name="Jansen H."/>
            <person name="Henkel C."/>
            <person name="Chen W.J."/>
            <person name="Zahm M."/>
            <person name="Cabau C."/>
            <person name="Klopp C."/>
            <person name="Thompson A.W."/>
            <person name="Robinson-Rechavi M."/>
            <person name="Braasch I."/>
            <person name="Lecointre G."/>
            <person name="Bobe J."/>
            <person name="Postlethwait J.H."/>
            <person name="Berthelot C."/>
            <person name="Roest Crollius H."/>
            <person name="Guiguen Y."/>
        </authorList>
    </citation>
    <scope>NUCLEOTIDE SEQUENCE</scope>
    <source>
        <strain evidence="4">WJC10195</strain>
    </source>
</reference>
<dbReference type="Pfam" id="PF23598">
    <property type="entry name" value="LRR_14"/>
    <property type="match status" value="1"/>
</dbReference>
<dbReference type="PANTHER" id="PTHR48051:SF42">
    <property type="entry name" value="LEUCINE-RICH REPEAT-CONTAINING PROTEIN 18-LIKE"/>
    <property type="match status" value="1"/>
</dbReference>
<dbReference type="InterPro" id="IPR003591">
    <property type="entry name" value="Leu-rich_rpt_typical-subtyp"/>
</dbReference>
<evidence type="ECO:0000259" key="3">
    <source>
        <dbReference type="Pfam" id="PF23598"/>
    </source>
</evidence>
<dbReference type="AlphaFoldDB" id="A0A9Q1FT70"/>
<dbReference type="InterPro" id="IPR001611">
    <property type="entry name" value="Leu-rich_rpt"/>
</dbReference>
<gene>
    <name evidence="4" type="ORF">SKAU_G00142770</name>
</gene>